<evidence type="ECO:0000256" key="2">
    <source>
        <dbReference type="PIRSR" id="PIRSR639126-1"/>
    </source>
</evidence>
<dbReference type="EMBL" id="RQTK01000830">
    <property type="protein sequence ID" value="RUS74454.1"/>
    <property type="molecule type" value="Genomic_DNA"/>
</dbReference>
<dbReference type="InterPro" id="IPR036568">
    <property type="entry name" value="GGCT-like_sf"/>
</dbReference>
<dbReference type="Proteomes" id="UP000271974">
    <property type="component" value="Unassembled WGS sequence"/>
</dbReference>
<dbReference type="STRING" id="188477.A0A433SYQ3"/>
<evidence type="ECO:0000256" key="1">
    <source>
        <dbReference type="ARBA" id="ARBA00008861"/>
    </source>
</evidence>
<dbReference type="GO" id="GO:0061929">
    <property type="term" value="F:gamma-glutamylaminecyclotransferase activity"/>
    <property type="evidence" value="ECO:0007669"/>
    <property type="project" value="InterPro"/>
</dbReference>
<reference evidence="5 6" key="1">
    <citation type="submission" date="2019-01" db="EMBL/GenBank/DDBJ databases">
        <title>A draft genome assembly of the solar-powered sea slug Elysia chlorotica.</title>
        <authorList>
            <person name="Cai H."/>
            <person name="Li Q."/>
            <person name="Fang X."/>
            <person name="Li J."/>
            <person name="Curtis N.E."/>
            <person name="Altenburger A."/>
            <person name="Shibata T."/>
            <person name="Feng M."/>
            <person name="Maeda T."/>
            <person name="Schwartz J.A."/>
            <person name="Shigenobu S."/>
            <person name="Lundholm N."/>
            <person name="Nishiyama T."/>
            <person name="Yang H."/>
            <person name="Hasebe M."/>
            <person name="Li S."/>
            <person name="Pierce S.K."/>
            <person name="Wang J."/>
        </authorList>
    </citation>
    <scope>NUCLEOTIDE SEQUENCE [LARGE SCALE GENOMIC DNA]</scope>
    <source>
        <strain evidence="5">EC2010</strain>
        <tissue evidence="5">Whole organism of an adult</tissue>
    </source>
</reference>
<keyword evidence="6" id="KW-1185">Reference proteome</keyword>
<accession>A0A433SYQ3</accession>
<dbReference type="InterPro" id="IPR013024">
    <property type="entry name" value="GGCT-like"/>
</dbReference>
<dbReference type="InterPro" id="IPR039126">
    <property type="entry name" value="GGACT"/>
</dbReference>
<sequence>MSYGGKHIVFVYGTLKTGLRNHEVMTNPHEGLAKFLGSGETVLRYPMVVNEEFHVPFLLHREGEGEHIEGELYQVDDAKLSSLDHLEGHPHFYQRLVTRVKTSGKDFPPTVTSLADAGSVVEAWTYFIMSFRQELLDLPKLKSYSSTVIYKVAPEEMERRRLKLRMFVRGSS</sequence>
<dbReference type="SUPFAM" id="SSF110857">
    <property type="entry name" value="Gamma-glutamyl cyclotransferase-like"/>
    <property type="match status" value="1"/>
</dbReference>
<dbReference type="CDD" id="cd06661">
    <property type="entry name" value="GGCT_like"/>
    <property type="match status" value="1"/>
</dbReference>
<comment type="caution">
    <text evidence="5">The sequence shown here is derived from an EMBL/GenBank/DDBJ whole genome shotgun (WGS) entry which is preliminary data.</text>
</comment>
<dbReference type="GO" id="GO:0005829">
    <property type="term" value="C:cytosol"/>
    <property type="evidence" value="ECO:0007669"/>
    <property type="project" value="TreeGrafter"/>
</dbReference>
<evidence type="ECO:0000259" key="4">
    <source>
        <dbReference type="Pfam" id="PF06094"/>
    </source>
</evidence>
<protein>
    <recommendedName>
        <fullName evidence="3">Gamma-glutamylcyclotransferase family protein</fullName>
    </recommendedName>
</protein>
<feature type="domain" description="Gamma-glutamylcyclotransferase AIG2-like" evidence="4">
    <location>
        <begin position="9"/>
        <end position="144"/>
    </location>
</feature>
<name>A0A433SYQ3_ELYCH</name>
<dbReference type="PANTHER" id="PTHR12510">
    <property type="entry name" value="TROPONIN C-AKIN-1 PROTEIN"/>
    <property type="match status" value="1"/>
</dbReference>
<gene>
    <name evidence="5" type="ORF">EGW08_017792</name>
</gene>
<organism evidence="5 6">
    <name type="scientific">Elysia chlorotica</name>
    <name type="common">Eastern emerald elysia</name>
    <name type="synonym">Sea slug</name>
    <dbReference type="NCBI Taxonomy" id="188477"/>
    <lineage>
        <taxon>Eukaryota</taxon>
        <taxon>Metazoa</taxon>
        <taxon>Spiralia</taxon>
        <taxon>Lophotrochozoa</taxon>
        <taxon>Mollusca</taxon>
        <taxon>Gastropoda</taxon>
        <taxon>Heterobranchia</taxon>
        <taxon>Euthyneura</taxon>
        <taxon>Panpulmonata</taxon>
        <taxon>Sacoglossa</taxon>
        <taxon>Placobranchoidea</taxon>
        <taxon>Plakobranchidae</taxon>
        <taxon>Elysia</taxon>
    </lineage>
</organism>
<feature type="active site" description="Proton acceptor" evidence="2">
    <location>
        <position position="87"/>
    </location>
</feature>
<dbReference type="Gene3D" id="3.10.490.10">
    <property type="entry name" value="Gamma-glutamyl cyclotransferase-like"/>
    <property type="match status" value="1"/>
</dbReference>
<evidence type="ECO:0000313" key="6">
    <source>
        <dbReference type="Proteomes" id="UP000271974"/>
    </source>
</evidence>
<proteinExistence type="inferred from homology"/>
<evidence type="ECO:0000256" key="3">
    <source>
        <dbReference type="RuleBase" id="RU367036"/>
    </source>
</evidence>
<dbReference type="PANTHER" id="PTHR12510:SF4">
    <property type="entry name" value="GAMMA-GLUTAMYLAMINECYCLOTRANSFERASE"/>
    <property type="match status" value="1"/>
</dbReference>
<dbReference type="InterPro" id="IPR009288">
    <property type="entry name" value="AIG2-like_dom"/>
</dbReference>
<dbReference type="Pfam" id="PF06094">
    <property type="entry name" value="GGACT"/>
    <property type="match status" value="1"/>
</dbReference>
<evidence type="ECO:0000313" key="5">
    <source>
        <dbReference type="EMBL" id="RUS74454.1"/>
    </source>
</evidence>
<dbReference type="OrthoDB" id="113620at2759"/>
<comment type="similarity">
    <text evidence="1 3">Belongs to the gamma-glutamylcyclotransferase family.</text>
</comment>
<dbReference type="AlphaFoldDB" id="A0A433SYQ3"/>